<keyword evidence="1" id="KW-1133">Transmembrane helix</keyword>
<dbReference type="STRING" id="118062.MCBB_1908"/>
<evidence type="ECO:0000313" key="2">
    <source>
        <dbReference type="EMBL" id="SCG86457.1"/>
    </source>
</evidence>
<keyword evidence="1" id="KW-0472">Membrane</keyword>
<dbReference type="EMBL" id="LT607756">
    <property type="protein sequence ID" value="SCG86457.1"/>
    <property type="molecule type" value="Genomic_DNA"/>
</dbReference>
<evidence type="ECO:0000313" key="3">
    <source>
        <dbReference type="Proteomes" id="UP000094707"/>
    </source>
</evidence>
<keyword evidence="1" id="KW-0812">Transmembrane</keyword>
<keyword evidence="3" id="KW-1185">Reference proteome</keyword>
<accession>A0A1D3L4C0</accession>
<dbReference type="AlphaFoldDB" id="A0A1D3L4C0"/>
<proteinExistence type="predicted"/>
<dbReference type="KEGG" id="mcub:MCBB_1908"/>
<name>A0A1D3L4C0_9EURY</name>
<dbReference type="GeneID" id="55571405"/>
<organism evidence="2 3">
    <name type="scientific">Methanobacterium congolense</name>
    <dbReference type="NCBI Taxonomy" id="118062"/>
    <lineage>
        <taxon>Archaea</taxon>
        <taxon>Methanobacteriati</taxon>
        <taxon>Methanobacteriota</taxon>
        <taxon>Methanomada group</taxon>
        <taxon>Methanobacteria</taxon>
        <taxon>Methanobacteriales</taxon>
        <taxon>Methanobacteriaceae</taxon>
        <taxon>Methanobacterium</taxon>
    </lineage>
</organism>
<feature type="transmembrane region" description="Helical" evidence="1">
    <location>
        <begin position="20"/>
        <end position="46"/>
    </location>
</feature>
<gene>
    <name evidence="2" type="ORF">MCBB_1908</name>
</gene>
<dbReference type="Proteomes" id="UP000094707">
    <property type="component" value="Chromosome I"/>
</dbReference>
<evidence type="ECO:0000256" key="1">
    <source>
        <dbReference type="SAM" id="Phobius"/>
    </source>
</evidence>
<reference evidence="2 3" key="1">
    <citation type="submission" date="2016-08" db="EMBL/GenBank/DDBJ databases">
        <authorList>
            <person name="Seilhamer J.J."/>
        </authorList>
    </citation>
    <scope>NUCLEOTIDE SEQUENCE [LARGE SCALE GENOMIC DNA]</scope>
    <source>
        <strain evidence="2">Buetzberg</strain>
    </source>
</reference>
<protein>
    <submittedName>
        <fullName evidence="2">Region of a membrane-bound protein predicted to be embedded in the membrane</fullName>
    </submittedName>
</protein>
<dbReference type="RefSeq" id="WP_171899125.1">
    <property type="nucleotide sequence ID" value="NZ_LT607756.1"/>
</dbReference>
<sequence length="49" mass="5530">MSTDPFEDLIKDPDKRAKAYVYFTIAIIISTFMIAIGTIIFILHVIGII</sequence>